<reference evidence="2" key="1">
    <citation type="submission" date="2021-01" db="EMBL/GenBank/DDBJ databases">
        <authorList>
            <consortium name="Genoscope - CEA"/>
            <person name="William W."/>
        </authorList>
    </citation>
    <scope>NUCLEOTIDE SEQUENCE</scope>
</reference>
<feature type="compositionally biased region" description="Basic residues" evidence="1">
    <location>
        <begin position="1"/>
        <end position="10"/>
    </location>
</feature>
<gene>
    <name evidence="2" type="ORF">POCTA_138.1.T1150127</name>
</gene>
<organism evidence="2 3">
    <name type="scientific">Paramecium octaurelia</name>
    <dbReference type="NCBI Taxonomy" id="43137"/>
    <lineage>
        <taxon>Eukaryota</taxon>
        <taxon>Sar</taxon>
        <taxon>Alveolata</taxon>
        <taxon>Ciliophora</taxon>
        <taxon>Intramacronucleata</taxon>
        <taxon>Oligohymenophorea</taxon>
        <taxon>Peniculida</taxon>
        <taxon>Parameciidae</taxon>
        <taxon>Paramecium</taxon>
    </lineage>
</organism>
<sequence length="78" mass="9026">MKMKKQKKMTKNNNKQRMMKTDAVDPSDVPDLEEELGIQHNGAQIQEKKKLLFQLFLNVDTDDKQAVIAAIRKSNQQI</sequence>
<dbReference type="AlphaFoldDB" id="A0A8S1X9Y8"/>
<evidence type="ECO:0000313" key="2">
    <source>
        <dbReference type="EMBL" id="CAD8197887.1"/>
    </source>
</evidence>
<dbReference type="EMBL" id="CAJJDP010000115">
    <property type="protein sequence ID" value="CAD8197887.1"/>
    <property type="molecule type" value="Genomic_DNA"/>
</dbReference>
<accession>A0A8S1X9Y8</accession>
<evidence type="ECO:0000256" key="1">
    <source>
        <dbReference type="SAM" id="MobiDB-lite"/>
    </source>
</evidence>
<proteinExistence type="predicted"/>
<name>A0A8S1X9Y8_PAROT</name>
<feature type="region of interest" description="Disordered" evidence="1">
    <location>
        <begin position="1"/>
        <end position="29"/>
    </location>
</feature>
<comment type="caution">
    <text evidence="2">The sequence shown here is derived from an EMBL/GenBank/DDBJ whole genome shotgun (WGS) entry which is preliminary data.</text>
</comment>
<protein>
    <submittedName>
        <fullName evidence="2">Uncharacterized protein</fullName>
    </submittedName>
</protein>
<dbReference type="Proteomes" id="UP000683925">
    <property type="component" value="Unassembled WGS sequence"/>
</dbReference>
<keyword evidence="3" id="KW-1185">Reference proteome</keyword>
<evidence type="ECO:0000313" key="3">
    <source>
        <dbReference type="Proteomes" id="UP000683925"/>
    </source>
</evidence>